<gene>
    <name evidence="2" type="ORF">GCM10023184_39470</name>
</gene>
<organism evidence="2 3">
    <name type="scientific">Flaviaesturariibacter amylovorans</name>
    <dbReference type="NCBI Taxonomy" id="1084520"/>
    <lineage>
        <taxon>Bacteria</taxon>
        <taxon>Pseudomonadati</taxon>
        <taxon>Bacteroidota</taxon>
        <taxon>Chitinophagia</taxon>
        <taxon>Chitinophagales</taxon>
        <taxon>Chitinophagaceae</taxon>
        <taxon>Flaviaestuariibacter</taxon>
    </lineage>
</organism>
<feature type="compositionally biased region" description="Basic and acidic residues" evidence="1">
    <location>
        <begin position="1"/>
        <end position="14"/>
    </location>
</feature>
<feature type="compositionally biased region" description="Basic and acidic residues" evidence="1">
    <location>
        <begin position="43"/>
        <end position="55"/>
    </location>
</feature>
<reference evidence="3" key="1">
    <citation type="journal article" date="2019" name="Int. J. Syst. Evol. Microbiol.">
        <title>The Global Catalogue of Microorganisms (GCM) 10K type strain sequencing project: providing services to taxonomists for standard genome sequencing and annotation.</title>
        <authorList>
            <consortium name="The Broad Institute Genomics Platform"/>
            <consortium name="The Broad Institute Genome Sequencing Center for Infectious Disease"/>
            <person name="Wu L."/>
            <person name="Ma J."/>
        </authorList>
    </citation>
    <scope>NUCLEOTIDE SEQUENCE [LARGE SCALE GENOMIC DNA]</scope>
    <source>
        <strain evidence="3">JCM 17919</strain>
    </source>
</reference>
<keyword evidence="3" id="KW-1185">Reference proteome</keyword>
<dbReference type="RefSeq" id="WP_345257619.1">
    <property type="nucleotide sequence ID" value="NZ_BAABGY010000015.1"/>
</dbReference>
<dbReference type="Proteomes" id="UP001501725">
    <property type="component" value="Unassembled WGS sequence"/>
</dbReference>
<protein>
    <submittedName>
        <fullName evidence="2">Uncharacterized protein</fullName>
    </submittedName>
</protein>
<dbReference type="EMBL" id="BAABGY010000015">
    <property type="protein sequence ID" value="GAA4341242.1"/>
    <property type="molecule type" value="Genomic_DNA"/>
</dbReference>
<accession>A0ABP8HM35</accession>
<evidence type="ECO:0000313" key="3">
    <source>
        <dbReference type="Proteomes" id="UP001501725"/>
    </source>
</evidence>
<sequence>MSNRNENKDVRRADGANPLHKGESQPAQHQGGPSVSKKNKEPHRKDESEGSDRNTTKKQSNSI</sequence>
<evidence type="ECO:0000256" key="1">
    <source>
        <dbReference type="SAM" id="MobiDB-lite"/>
    </source>
</evidence>
<evidence type="ECO:0000313" key="2">
    <source>
        <dbReference type="EMBL" id="GAA4341242.1"/>
    </source>
</evidence>
<name>A0ABP8HM35_9BACT</name>
<comment type="caution">
    <text evidence="2">The sequence shown here is derived from an EMBL/GenBank/DDBJ whole genome shotgun (WGS) entry which is preliminary data.</text>
</comment>
<proteinExistence type="predicted"/>
<feature type="region of interest" description="Disordered" evidence="1">
    <location>
        <begin position="1"/>
        <end position="63"/>
    </location>
</feature>